<name>A0A9P8CN54_9HYPO</name>
<keyword evidence="2" id="KW-0472">Membrane</keyword>
<dbReference type="InterPro" id="IPR021514">
    <property type="entry name" value="DUF3176"/>
</dbReference>
<feature type="region of interest" description="Disordered" evidence="1">
    <location>
        <begin position="34"/>
        <end position="55"/>
    </location>
</feature>
<keyword evidence="2" id="KW-0812">Transmembrane</keyword>
<dbReference type="Pfam" id="PF11374">
    <property type="entry name" value="DUF3176"/>
    <property type="match status" value="1"/>
</dbReference>
<dbReference type="EMBL" id="MU251259">
    <property type="protein sequence ID" value="KAG9253138.1"/>
    <property type="molecule type" value="Genomic_DNA"/>
</dbReference>
<dbReference type="OrthoDB" id="5376804at2759"/>
<organism evidence="3 4">
    <name type="scientific">Emericellopsis atlantica</name>
    <dbReference type="NCBI Taxonomy" id="2614577"/>
    <lineage>
        <taxon>Eukaryota</taxon>
        <taxon>Fungi</taxon>
        <taxon>Dikarya</taxon>
        <taxon>Ascomycota</taxon>
        <taxon>Pezizomycotina</taxon>
        <taxon>Sordariomycetes</taxon>
        <taxon>Hypocreomycetidae</taxon>
        <taxon>Hypocreales</taxon>
        <taxon>Bionectriaceae</taxon>
        <taxon>Emericellopsis</taxon>
    </lineage>
</organism>
<dbReference type="PANTHER" id="PTHR35394">
    <property type="entry name" value="DUF3176 DOMAIN-CONTAINING PROTEIN"/>
    <property type="match status" value="1"/>
</dbReference>
<evidence type="ECO:0000256" key="1">
    <source>
        <dbReference type="SAM" id="MobiDB-lite"/>
    </source>
</evidence>
<feature type="transmembrane region" description="Helical" evidence="2">
    <location>
        <begin position="71"/>
        <end position="88"/>
    </location>
</feature>
<evidence type="ECO:0000256" key="2">
    <source>
        <dbReference type="SAM" id="Phobius"/>
    </source>
</evidence>
<feature type="compositionally biased region" description="Basic and acidic residues" evidence="1">
    <location>
        <begin position="40"/>
        <end position="52"/>
    </location>
</feature>
<protein>
    <submittedName>
        <fullName evidence="3">Uncharacterized protein</fullName>
    </submittedName>
</protein>
<accession>A0A9P8CN54</accession>
<keyword evidence="2" id="KW-1133">Transmembrane helix</keyword>
<keyword evidence="4" id="KW-1185">Reference proteome</keyword>
<reference evidence="3" key="1">
    <citation type="journal article" date="2021" name="IMA Fungus">
        <title>Genomic characterization of three marine fungi, including Emericellopsis atlantica sp. nov. with signatures of a generalist lifestyle and marine biomass degradation.</title>
        <authorList>
            <person name="Hagestad O.C."/>
            <person name="Hou L."/>
            <person name="Andersen J.H."/>
            <person name="Hansen E.H."/>
            <person name="Altermark B."/>
            <person name="Li C."/>
            <person name="Kuhnert E."/>
            <person name="Cox R.J."/>
            <person name="Crous P.W."/>
            <person name="Spatafora J.W."/>
            <person name="Lail K."/>
            <person name="Amirebrahimi M."/>
            <person name="Lipzen A."/>
            <person name="Pangilinan J."/>
            <person name="Andreopoulos W."/>
            <person name="Hayes R.D."/>
            <person name="Ng V."/>
            <person name="Grigoriev I.V."/>
            <person name="Jackson S.A."/>
            <person name="Sutton T.D.S."/>
            <person name="Dobson A.D.W."/>
            <person name="Rama T."/>
        </authorList>
    </citation>
    <scope>NUCLEOTIDE SEQUENCE</scope>
    <source>
        <strain evidence="3">TS7</strain>
    </source>
</reference>
<gene>
    <name evidence="3" type="ORF">F5Z01DRAFT_675524</name>
</gene>
<proteinExistence type="predicted"/>
<sequence length="660" mass="72762">MSALGEAPPTDSAHPGTALFKASTERGMHRVLSVDSLAQPRDESEALDEPPRSSRPLASHFKAWAPEAGEILLGIGLFVALVVILNTYNGQPLPQWPMGLTLNTIVALLATLCRSIIILPVTEGISQFKWNWFVAGKRPIKDLLIFDQASRGPWGSLRLLFRLHGRLMPLSHVAALVLVSGLATSFLTQSAVSYESRLAVSDKSGRATIKRASVYPATTGTEDSSGDLEVLKRTALQATFLHVDDHWPVPEPTCPSGNCDYPVYHSLGLCVSMENVTSELKHKEMEGKNGDTTARLSLLNGTVFMDDKVNSVVGLPDTVNATSPEPLDSIDMPDVSHMTEEEASDAMAEAMKNSIWPPERNSVAGWKNPDLLSATISQFFFIWTNDKVPYQGTSSRYRAAEVLWHICVYTYNTTARDGGATTDTLDSVTKIDSVIKKTGENAFNLTDKDGRDKFRVSNKYAYDSLDSTFRRAFQGAWSSLWGTDRDYSEISSQMARNLFDRGTDDYEAYTAMTAAERDDMLWSNLGKMTGTIAQSVTTYMRNAEKTDGEVVGQVLQTETFVVVRWAWLAFLAAQMGLTIVFVVAVAIHTARLDVDVVKSNNLSELFAQRGRGQEEEGEEEEEPLLGIKTQVDKLVKGRLVRTSEAWVLDVQREEAPDGKL</sequence>
<feature type="transmembrane region" description="Helical" evidence="2">
    <location>
        <begin position="100"/>
        <end position="121"/>
    </location>
</feature>
<dbReference type="GeneID" id="70296059"/>
<dbReference type="RefSeq" id="XP_046117062.1">
    <property type="nucleotide sequence ID" value="XM_046265156.1"/>
</dbReference>
<dbReference type="Proteomes" id="UP000887229">
    <property type="component" value="Unassembled WGS sequence"/>
</dbReference>
<evidence type="ECO:0000313" key="4">
    <source>
        <dbReference type="Proteomes" id="UP000887229"/>
    </source>
</evidence>
<dbReference type="AlphaFoldDB" id="A0A9P8CN54"/>
<comment type="caution">
    <text evidence="3">The sequence shown here is derived from an EMBL/GenBank/DDBJ whole genome shotgun (WGS) entry which is preliminary data.</text>
</comment>
<feature type="transmembrane region" description="Helical" evidence="2">
    <location>
        <begin position="565"/>
        <end position="587"/>
    </location>
</feature>
<evidence type="ECO:0000313" key="3">
    <source>
        <dbReference type="EMBL" id="KAG9253138.1"/>
    </source>
</evidence>
<dbReference type="PANTHER" id="PTHR35394:SF5">
    <property type="entry name" value="DUF3176 DOMAIN-CONTAINING PROTEIN"/>
    <property type="match status" value="1"/>
</dbReference>